<accession>A0A929B987</accession>
<evidence type="ECO:0000313" key="2">
    <source>
        <dbReference type="EMBL" id="MBE9375589.1"/>
    </source>
</evidence>
<comment type="caution">
    <text evidence="2">The sequence shown here is derived from an EMBL/GenBank/DDBJ whole genome shotgun (WGS) entry which is preliminary data.</text>
</comment>
<dbReference type="RefSeq" id="WP_193929041.1">
    <property type="nucleotide sequence ID" value="NZ_JADEYC010000022.1"/>
</dbReference>
<dbReference type="CDD" id="cd00093">
    <property type="entry name" value="HTH_XRE"/>
    <property type="match status" value="1"/>
</dbReference>
<keyword evidence="3" id="KW-1185">Reference proteome</keyword>
<gene>
    <name evidence="2" type="ORF">IQ251_14140</name>
</gene>
<dbReference type="PROSITE" id="PS50943">
    <property type="entry name" value="HTH_CROC1"/>
    <property type="match status" value="1"/>
</dbReference>
<reference evidence="2" key="1">
    <citation type="submission" date="2020-10" db="EMBL/GenBank/DDBJ databases">
        <title>Diversity and distribution of actinomycetes associated with coral in the coast of Hainan.</title>
        <authorList>
            <person name="Li F."/>
        </authorList>
    </citation>
    <scope>NUCLEOTIDE SEQUENCE</scope>
    <source>
        <strain evidence="2">HNM0983</strain>
    </source>
</reference>
<dbReference type="SUPFAM" id="SSF47413">
    <property type="entry name" value="lambda repressor-like DNA-binding domains"/>
    <property type="match status" value="1"/>
</dbReference>
<dbReference type="AlphaFoldDB" id="A0A929B987"/>
<dbReference type="InterPro" id="IPR001387">
    <property type="entry name" value="Cro/C1-type_HTH"/>
</dbReference>
<dbReference type="Gene3D" id="1.10.260.40">
    <property type="entry name" value="lambda repressor-like DNA-binding domains"/>
    <property type="match status" value="1"/>
</dbReference>
<sequence>MDQDLDWRTVGRTVTARMKELGLRQRDVADKADVGLSTVQELANGKVRERNPKTLMAISNALEWPSGKIAAIARGKPGEVESTLEERVAALETELAEVVRRLDRR</sequence>
<dbReference type="GO" id="GO:0003677">
    <property type="term" value="F:DNA binding"/>
    <property type="evidence" value="ECO:0007669"/>
    <property type="project" value="InterPro"/>
</dbReference>
<proteinExistence type="predicted"/>
<dbReference type="EMBL" id="JADEYC010000022">
    <property type="protein sequence ID" value="MBE9375589.1"/>
    <property type="molecule type" value="Genomic_DNA"/>
</dbReference>
<organism evidence="2 3">
    <name type="scientific">Saccharopolyspora montiporae</name>
    <dbReference type="NCBI Taxonomy" id="2781240"/>
    <lineage>
        <taxon>Bacteria</taxon>
        <taxon>Bacillati</taxon>
        <taxon>Actinomycetota</taxon>
        <taxon>Actinomycetes</taxon>
        <taxon>Pseudonocardiales</taxon>
        <taxon>Pseudonocardiaceae</taxon>
        <taxon>Saccharopolyspora</taxon>
    </lineage>
</organism>
<dbReference type="SMART" id="SM00530">
    <property type="entry name" value="HTH_XRE"/>
    <property type="match status" value="1"/>
</dbReference>
<evidence type="ECO:0000259" key="1">
    <source>
        <dbReference type="PROSITE" id="PS50943"/>
    </source>
</evidence>
<dbReference type="InterPro" id="IPR010982">
    <property type="entry name" value="Lambda_DNA-bd_dom_sf"/>
</dbReference>
<dbReference type="Proteomes" id="UP000598360">
    <property type="component" value="Unassembled WGS sequence"/>
</dbReference>
<protein>
    <submittedName>
        <fullName evidence="2">Helix-turn-helix domain-containing protein</fullName>
    </submittedName>
</protein>
<name>A0A929B987_9PSEU</name>
<evidence type="ECO:0000313" key="3">
    <source>
        <dbReference type="Proteomes" id="UP000598360"/>
    </source>
</evidence>
<dbReference type="Pfam" id="PF01381">
    <property type="entry name" value="HTH_3"/>
    <property type="match status" value="1"/>
</dbReference>
<feature type="domain" description="HTH cro/C1-type" evidence="1">
    <location>
        <begin position="14"/>
        <end position="69"/>
    </location>
</feature>